<dbReference type="PANTHER" id="PTHR34218">
    <property type="entry name" value="PEPTIDASE S45 PENICILLIN AMIDASE"/>
    <property type="match status" value="1"/>
</dbReference>
<dbReference type="RefSeq" id="WP_254292166.1">
    <property type="nucleotide sequence ID" value="NZ_JAMLDX010000003.1"/>
</dbReference>
<evidence type="ECO:0000256" key="1">
    <source>
        <dbReference type="ARBA" id="ARBA00006586"/>
    </source>
</evidence>
<dbReference type="PANTHER" id="PTHR34218:SF4">
    <property type="entry name" value="ACYL-HOMOSERINE LACTONE ACYLASE QUIP"/>
    <property type="match status" value="1"/>
</dbReference>
<organism evidence="7 8">
    <name type="scientific">Sphingomonas tagetis</name>
    <dbReference type="NCBI Taxonomy" id="2949092"/>
    <lineage>
        <taxon>Bacteria</taxon>
        <taxon>Pseudomonadati</taxon>
        <taxon>Pseudomonadota</taxon>
        <taxon>Alphaproteobacteria</taxon>
        <taxon>Sphingomonadales</taxon>
        <taxon>Sphingomonadaceae</taxon>
        <taxon>Sphingomonas</taxon>
    </lineage>
</organism>
<proteinExistence type="inferred from homology"/>
<dbReference type="Gene3D" id="1.10.1400.10">
    <property type="match status" value="1"/>
</dbReference>
<keyword evidence="2" id="KW-0378">Hydrolase</keyword>
<comment type="caution">
    <text evidence="7">The sequence shown here is derived from an EMBL/GenBank/DDBJ whole genome shotgun (WGS) entry which is preliminary data.</text>
</comment>
<dbReference type="Gene3D" id="2.30.120.10">
    <property type="match status" value="1"/>
</dbReference>
<dbReference type="GO" id="GO:0016811">
    <property type="term" value="F:hydrolase activity, acting on carbon-nitrogen (but not peptide) bonds, in linear amides"/>
    <property type="evidence" value="ECO:0007669"/>
    <property type="project" value="InterPro"/>
</dbReference>
<keyword evidence="5" id="KW-0479">Metal-binding</keyword>
<feature type="chain" id="PRO_5040852185" evidence="6">
    <location>
        <begin position="23"/>
        <end position="822"/>
    </location>
</feature>
<protein>
    <submittedName>
        <fullName evidence="7">Penicillin acylase family protein</fullName>
    </submittedName>
</protein>
<dbReference type="InterPro" id="IPR029055">
    <property type="entry name" value="Ntn_hydrolases_N"/>
</dbReference>
<dbReference type="Proteomes" id="UP001139451">
    <property type="component" value="Unassembled WGS sequence"/>
</dbReference>
<evidence type="ECO:0000256" key="6">
    <source>
        <dbReference type="SAM" id="SignalP"/>
    </source>
</evidence>
<comment type="similarity">
    <text evidence="1">Belongs to the peptidase S45 family.</text>
</comment>
<dbReference type="GO" id="GO:0046872">
    <property type="term" value="F:metal ion binding"/>
    <property type="evidence" value="ECO:0007669"/>
    <property type="project" value="UniProtKB-KW"/>
</dbReference>
<keyword evidence="5" id="KW-0106">Calcium</keyword>
<dbReference type="InterPro" id="IPR043146">
    <property type="entry name" value="Penicillin_amidase_N_B-knob"/>
</dbReference>
<dbReference type="InterPro" id="IPR014395">
    <property type="entry name" value="Pen/GL7ACA/AHL_acylase"/>
</dbReference>
<keyword evidence="3" id="KW-0865">Zymogen</keyword>
<dbReference type="GO" id="GO:0017000">
    <property type="term" value="P:antibiotic biosynthetic process"/>
    <property type="evidence" value="ECO:0007669"/>
    <property type="project" value="InterPro"/>
</dbReference>
<evidence type="ECO:0000256" key="2">
    <source>
        <dbReference type="ARBA" id="ARBA00022801"/>
    </source>
</evidence>
<evidence type="ECO:0000256" key="4">
    <source>
        <dbReference type="PIRSR" id="PIRSR001227-1"/>
    </source>
</evidence>
<sequence>MRTGMMLCVVSAIGLLSAPAVAQSARSESKKVEPRKGSAVIKRDKYGVPSIYADDTYSLFYGYGYALAEDRLFQMESTKRSSQGRAAAVFGPDYLEKDRDVLTNYDPEQLRPQLAALKGEHRLAIDGMVAGINARIAEVLASPQTLMPKQFNDYGFRPEPWTDLDIAMSWLGQLLFRFSDYSSQVSNVTLLSELTAKHGATEAKRIFSTLRWRDDPSAPLTVHVEDQQAGRAGVPGRAFRPPELSGLKPISPAAGAEEARQSVSLWGGTGPDKTPHSSNSWLANRTKLIDADAVLYSGPQVGDQVPSMIWAASLHGAGIDVTGSTYPGLPYFHFGTNGYIAWGRTALAGSILDLFQEQLNPANPREYRFKGRWVPMTKRTVRIDVKGGRSETIDLWSTVHGPVVTFDDKNRTAYSKRRSWAGREMETMFAYYDEMKAKNFTQWSAAIARKSNNQSQYYADREGNIGYIQAGRYPIRAPGHEIQLPTPGTGEREWVGFQPAADNARVLNPKRGYIANWNNRPSIDVLNTDTLLWSRLNHVDAITRQFDARDKMTVSEVWDINRDASHASKQHAYFVPLIAAAVANEPANSRIRKVADAITGWDGQQEDSTKSGRYSSPGVAAYYQWMEIALTRFFERDVPKRYLQGCETGESALNCERGQPLGAQVMYFALAKGQPGNVTPPHDFLRGGDPGAFIRKTLAEADKALTETYGAEPAKWLAKTRVKDWSNLSPAGVPWSSPEERIEYPVDQQRGTMSAFYVFRDGKVTMCDAVPPGQSGFVAPDGKPSPYYRDQQDIYTSFGCKNRPVTKAEIDAATVSEKKLSF</sequence>
<dbReference type="PIRSF" id="PIRSF001227">
    <property type="entry name" value="Pen_acylase"/>
    <property type="match status" value="1"/>
</dbReference>
<accession>A0A9X2KKR0</accession>
<feature type="signal peptide" evidence="6">
    <location>
        <begin position="1"/>
        <end position="22"/>
    </location>
</feature>
<dbReference type="Gene3D" id="3.60.20.10">
    <property type="entry name" value="Glutamine Phosphoribosylpyrophosphate, subunit 1, domain 1"/>
    <property type="match status" value="1"/>
</dbReference>
<dbReference type="SUPFAM" id="SSF56235">
    <property type="entry name" value="N-terminal nucleophile aminohydrolases (Ntn hydrolases)"/>
    <property type="match status" value="1"/>
</dbReference>
<dbReference type="Pfam" id="PF01804">
    <property type="entry name" value="Penicil_amidase"/>
    <property type="match status" value="1"/>
</dbReference>
<dbReference type="EMBL" id="JAMLDX010000003">
    <property type="protein sequence ID" value="MCP3729882.1"/>
    <property type="molecule type" value="Genomic_DNA"/>
</dbReference>
<evidence type="ECO:0000256" key="3">
    <source>
        <dbReference type="ARBA" id="ARBA00023145"/>
    </source>
</evidence>
<dbReference type="InterPro" id="IPR002692">
    <property type="entry name" value="S45"/>
</dbReference>
<keyword evidence="8" id="KW-1185">Reference proteome</keyword>
<reference evidence="7" key="1">
    <citation type="submission" date="2022-05" db="EMBL/GenBank/DDBJ databases">
        <title>Sphingomonas sp. strain MG17 Genome sequencing and assembly.</title>
        <authorList>
            <person name="Kim I."/>
        </authorList>
    </citation>
    <scope>NUCLEOTIDE SEQUENCE</scope>
    <source>
        <strain evidence="7">MG17</strain>
    </source>
</reference>
<dbReference type="Gene3D" id="1.10.287.150">
    <property type="match status" value="1"/>
</dbReference>
<evidence type="ECO:0000313" key="8">
    <source>
        <dbReference type="Proteomes" id="UP001139451"/>
    </source>
</evidence>
<feature type="binding site" evidence="5">
    <location>
        <position position="353"/>
    </location>
    <ligand>
        <name>Ca(2+)</name>
        <dbReference type="ChEBI" id="CHEBI:29108"/>
    </ligand>
</feature>
<evidence type="ECO:0000313" key="7">
    <source>
        <dbReference type="EMBL" id="MCP3729882.1"/>
    </source>
</evidence>
<evidence type="ECO:0000256" key="5">
    <source>
        <dbReference type="PIRSR" id="PIRSR001227-2"/>
    </source>
</evidence>
<keyword evidence="6" id="KW-0732">Signal</keyword>
<dbReference type="AlphaFoldDB" id="A0A9X2KKR0"/>
<dbReference type="Gene3D" id="1.10.439.10">
    <property type="entry name" value="Penicillin Amidohydrolase, domain 1"/>
    <property type="match status" value="1"/>
</dbReference>
<feature type="active site" description="Nucleophile" evidence="4">
    <location>
        <position position="278"/>
    </location>
</feature>
<dbReference type="InterPro" id="IPR043147">
    <property type="entry name" value="Penicillin_amidase_A-knob"/>
</dbReference>
<dbReference type="InterPro" id="IPR023343">
    <property type="entry name" value="Penicillin_amidase_dom1"/>
</dbReference>
<comment type="cofactor">
    <cofactor evidence="5">
        <name>Ca(2+)</name>
        <dbReference type="ChEBI" id="CHEBI:29108"/>
    </cofactor>
    <text evidence="5">Binds 1 Ca(2+) ion per dimer.</text>
</comment>
<gene>
    <name evidence="7" type="ORF">M9978_05500</name>
</gene>
<name>A0A9X2KKR0_9SPHN</name>